<organism evidence="3 4">
    <name type="scientific">Triparma laevis f. longispina</name>
    <dbReference type="NCBI Taxonomy" id="1714387"/>
    <lineage>
        <taxon>Eukaryota</taxon>
        <taxon>Sar</taxon>
        <taxon>Stramenopiles</taxon>
        <taxon>Ochrophyta</taxon>
        <taxon>Bolidophyceae</taxon>
        <taxon>Parmales</taxon>
        <taxon>Triparmaceae</taxon>
        <taxon>Triparma</taxon>
    </lineage>
</organism>
<reference evidence="4" key="1">
    <citation type="journal article" date="2023" name="Commun. Biol.">
        <title>Genome analysis of Parmales, the sister group of diatoms, reveals the evolutionary specialization of diatoms from phago-mixotrophs to photoautotrophs.</title>
        <authorList>
            <person name="Ban H."/>
            <person name="Sato S."/>
            <person name="Yoshikawa S."/>
            <person name="Yamada K."/>
            <person name="Nakamura Y."/>
            <person name="Ichinomiya M."/>
            <person name="Sato N."/>
            <person name="Blanc-Mathieu R."/>
            <person name="Endo H."/>
            <person name="Kuwata A."/>
            <person name="Ogata H."/>
        </authorList>
    </citation>
    <scope>NUCLEOTIDE SEQUENCE [LARGE SCALE GENOMIC DNA]</scope>
    <source>
        <strain evidence="4">NIES 3700</strain>
    </source>
</reference>
<name>A0A9W7FLH5_9STRA</name>
<sequence>MKRPVRPSLTGRSNAKVAPCSLHVSLKSVSIKYHTSGGSNPQGSLDEHSTLSIMIKRGGKSVFIKPDNVEVAPGLNSNWTGDRTLDLDITLYGLEEGLYETKNYDLVVGKSVNEKNGGFNELATFAFDASKFCGDVEKRVELCQSRSTGRNGFLEVRAVAVIDCVPGKFENSTNPEQSPEDGGGGDHEDDNDDNDDVVSVASTTNINVSALYSLREELESAKEELKKERQSKEDLLTTVRKELDTTKTKKDQEIGAVREESMDLRKKLDKIEMAAELAAGQLPKLEDKIMVASKRNLTLSVHNEQFERKVGDLESTRAALSDEKSKLEEVKSELEEKIRQLEESNAEAKEEFERNKTKLERVLEDAEATRLKEVRILKQERDSKVAEVEKEGKEKLEKQRVKAEKKLEEQIDKDGETFLTDLTEKAKELTGKYEAKENVLEEYHSGQMSELREKTDAEIKDLKATIQSKDDEMELFKEETEELVRLQHEEFDDATQTLDQELMKKKEEFEETLENTRSDLILAKLEIAELNMTISSQKMDTSISSMTMTPVKGGERRSSSMM</sequence>
<dbReference type="OrthoDB" id="10498860at2759"/>
<accession>A0A9W7FLH5</accession>
<dbReference type="AlphaFoldDB" id="A0A9W7FLH5"/>
<keyword evidence="1" id="KW-0175">Coiled coil</keyword>
<feature type="region of interest" description="Disordered" evidence="2">
    <location>
        <begin position="543"/>
        <end position="562"/>
    </location>
</feature>
<feature type="region of interest" description="Disordered" evidence="2">
    <location>
        <begin position="168"/>
        <end position="197"/>
    </location>
</feature>
<evidence type="ECO:0000256" key="2">
    <source>
        <dbReference type="SAM" id="MobiDB-lite"/>
    </source>
</evidence>
<dbReference type="Proteomes" id="UP001165122">
    <property type="component" value="Unassembled WGS sequence"/>
</dbReference>
<feature type="coiled-coil region" evidence="1">
    <location>
        <begin position="208"/>
        <end position="242"/>
    </location>
</feature>
<evidence type="ECO:0000256" key="1">
    <source>
        <dbReference type="SAM" id="Coils"/>
    </source>
</evidence>
<proteinExistence type="predicted"/>
<evidence type="ECO:0000313" key="4">
    <source>
        <dbReference type="Proteomes" id="UP001165122"/>
    </source>
</evidence>
<protein>
    <submittedName>
        <fullName evidence="3">Uncharacterized protein</fullName>
    </submittedName>
</protein>
<evidence type="ECO:0000313" key="3">
    <source>
        <dbReference type="EMBL" id="GMI14234.1"/>
    </source>
</evidence>
<feature type="compositionally biased region" description="Acidic residues" evidence="2">
    <location>
        <begin position="187"/>
        <end position="196"/>
    </location>
</feature>
<feature type="coiled-coil region" evidence="1">
    <location>
        <begin position="303"/>
        <end position="526"/>
    </location>
</feature>
<comment type="caution">
    <text evidence="3">The sequence shown here is derived from an EMBL/GenBank/DDBJ whole genome shotgun (WGS) entry which is preliminary data.</text>
</comment>
<gene>
    <name evidence="3" type="ORF">TrLO_g13067</name>
</gene>
<keyword evidence="4" id="KW-1185">Reference proteome</keyword>
<feature type="compositionally biased region" description="Basic and acidic residues" evidence="2">
    <location>
        <begin position="553"/>
        <end position="562"/>
    </location>
</feature>
<dbReference type="EMBL" id="BRXW01000209">
    <property type="protein sequence ID" value="GMI14234.1"/>
    <property type="molecule type" value="Genomic_DNA"/>
</dbReference>